<gene>
    <name evidence="4" type="primary">LOC100368199</name>
</gene>
<evidence type="ECO:0000313" key="4">
    <source>
        <dbReference type="RefSeq" id="XP_006821758.1"/>
    </source>
</evidence>
<dbReference type="PANTHER" id="PTHR11051:SF8">
    <property type="entry name" value="PROTEIN-GLUCOSYLGALACTOSYLHYDROXYLYSINE GLUCOSIDASE"/>
    <property type="match status" value="1"/>
</dbReference>
<evidence type="ECO:0000256" key="1">
    <source>
        <dbReference type="ARBA" id="ARBA00006768"/>
    </source>
</evidence>
<comment type="similarity">
    <text evidence="1">Belongs to the glycosyl hydrolase 65 family.</text>
</comment>
<dbReference type="InterPro" id="IPR012341">
    <property type="entry name" value="6hp_glycosidase-like_sf"/>
</dbReference>
<dbReference type="PANTHER" id="PTHR11051">
    <property type="entry name" value="GLYCOSYL HYDROLASE-RELATED"/>
    <property type="match status" value="1"/>
</dbReference>
<proteinExistence type="inferred from homology"/>
<keyword evidence="3" id="KW-1185">Reference proteome</keyword>
<dbReference type="Gene3D" id="1.50.10.10">
    <property type="match status" value="1"/>
</dbReference>
<reference evidence="4" key="1">
    <citation type="submission" date="2025-08" db="UniProtKB">
        <authorList>
            <consortium name="RefSeq"/>
        </authorList>
    </citation>
    <scope>IDENTIFICATION</scope>
    <source>
        <tissue evidence="4">Testes</tissue>
    </source>
</reference>
<dbReference type="GeneID" id="100368199"/>
<protein>
    <submittedName>
        <fullName evidence="4">Acid trehalase-like protein 1-like</fullName>
    </submittedName>
</protein>
<dbReference type="Proteomes" id="UP000694865">
    <property type="component" value="Unplaced"/>
</dbReference>
<dbReference type="InterPro" id="IPR008928">
    <property type="entry name" value="6-hairpin_glycosidase_sf"/>
</dbReference>
<accession>A0ABM0MP17</accession>
<evidence type="ECO:0000259" key="2">
    <source>
        <dbReference type="Pfam" id="PF03632"/>
    </source>
</evidence>
<name>A0ABM0MP17_SACKO</name>
<organism evidence="3 4">
    <name type="scientific">Saccoglossus kowalevskii</name>
    <name type="common">Acorn worm</name>
    <dbReference type="NCBI Taxonomy" id="10224"/>
    <lineage>
        <taxon>Eukaryota</taxon>
        <taxon>Metazoa</taxon>
        <taxon>Hemichordata</taxon>
        <taxon>Enteropneusta</taxon>
        <taxon>Harrimaniidae</taxon>
        <taxon>Saccoglossus</taxon>
    </lineage>
</organism>
<evidence type="ECO:0000313" key="3">
    <source>
        <dbReference type="Proteomes" id="UP000694865"/>
    </source>
</evidence>
<dbReference type="RefSeq" id="XP_006821758.1">
    <property type="nucleotide sequence ID" value="XM_006821695.1"/>
</dbReference>
<dbReference type="Pfam" id="PF03632">
    <property type="entry name" value="Glyco_hydro_65m"/>
    <property type="match status" value="1"/>
</dbReference>
<dbReference type="InterPro" id="IPR005195">
    <property type="entry name" value="Glyco_hydro_65_M"/>
</dbReference>
<dbReference type="SUPFAM" id="SSF48208">
    <property type="entry name" value="Six-hairpin glycosidases"/>
    <property type="match status" value="1"/>
</dbReference>
<sequence>MTNSPRRLPNAENSMATVANGYLGTIVYSENLYLNGFYNGRGLNSHRAKIPSPCNVRVSLPVLQCEEIYRLDVKEAVFYHQISTPDYAIEQRIYAHQLYPQLLVCDIIIQKNHKYANEIIVSVQDNFTPESSDLEVNFSSDSSVSSMYGKILAPESDTSGYLDVFIFWNQFPKLLILQPNEERKSWFSIISVSQIKSKALESYKLGTEMTKADELFNSHIASWETKWKSGNIDLDGDVYLSKAIHASMYYILSSLPPIMSEEFPFYGLSPGSLATGGRSHDDDYHGHVFWDMEIWMYPPILAFHPSLARKMLLYRVQCLDEAKNKARRHGYRGAMFPWESAYSGIEVCPGAVYANNEQHITGDIAWAVQQYLYVTRDVSFLTNDGGWELIYNIAVFWESRVDYDDSIDKYVINSVMPPDEYHHCIDNSVYTNVIATISLMLPYFAAKLMKNKVTVPEQWRHIADNIYIPFDEKNKYHPEFDGYTKGKKTVNLQKIVIQCLQ</sequence>
<feature type="domain" description="Glycoside hydrolase family 65 central catalytic" evidence="2">
    <location>
        <begin position="282"/>
        <end position="488"/>
    </location>
</feature>